<organism evidence="1 2">
    <name type="scientific">Nephila pilipes</name>
    <name type="common">Giant wood spider</name>
    <name type="synonym">Nephila maculata</name>
    <dbReference type="NCBI Taxonomy" id="299642"/>
    <lineage>
        <taxon>Eukaryota</taxon>
        <taxon>Metazoa</taxon>
        <taxon>Ecdysozoa</taxon>
        <taxon>Arthropoda</taxon>
        <taxon>Chelicerata</taxon>
        <taxon>Arachnida</taxon>
        <taxon>Araneae</taxon>
        <taxon>Araneomorphae</taxon>
        <taxon>Entelegynae</taxon>
        <taxon>Araneoidea</taxon>
        <taxon>Nephilidae</taxon>
        <taxon>Nephila</taxon>
    </lineage>
</organism>
<evidence type="ECO:0000313" key="1">
    <source>
        <dbReference type="EMBL" id="GFU47832.1"/>
    </source>
</evidence>
<sequence>MASNATYYYTINTWQKDTQKRRDKRHWGTREYLEDTTEKENNKWIDELRYVGDNVLSASPHWHRETSIFDTTPEPNVHRSSPPIYAFSVLSPRQRSF</sequence>
<gene>
    <name evidence="1" type="ORF">NPIL_680291</name>
</gene>
<evidence type="ECO:0000313" key="2">
    <source>
        <dbReference type="Proteomes" id="UP000887013"/>
    </source>
</evidence>
<keyword evidence="2" id="KW-1185">Reference proteome</keyword>
<proteinExistence type="predicted"/>
<accession>A0A8X6UVG5</accession>
<dbReference type="EMBL" id="BMAW01086557">
    <property type="protein sequence ID" value="GFU47832.1"/>
    <property type="molecule type" value="Genomic_DNA"/>
</dbReference>
<dbReference type="Proteomes" id="UP000887013">
    <property type="component" value="Unassembled WGS sequence"/>
</dbReference>
<dbReference type="AlphaFoldDB" id="A0A8X6UVG5"/>
<protein>
    <submittedName>
        <fullName evidence="1">Uncharacterized protein</fullName>
    </submittedName>
</protein>
<reference evidence="1" key="1">
    <citation type="submission" date="2020-08" db="EMBL/GenBank/DDBJ databases">
        <title>Multicomponent nature underlies the extraordinary mechanical properties of spider dragline silk.</title>
        <authorList>
            <person name="Kono N."/>
            <person name="Nakamura H."/>
            <person name="Mori M."/>
            <person name="Yoshida Y."/>
            <person name="Ohtoshi R."/>
            <person name="Malay A.D."/>
            <person name="Moran D.A.P."/>
            <person name="Tomita M."/>
            <person name="Numata K."/>
            <person name="Arakawa K."/>
        </authorList>
    </citation>
    <scope>NUCLEOTIDE SEQUENCE</scope>
</reference>
<name>A0A8X6UVG5_NEPPI</name>
<comment type="caution">
    <text evidence="1">The sequence shown here is derived from an EMBL/GenBank/DDBJ whole genome shotgun (WGS) entry which is preliminary data.</text>
</comment>